<dbReference type="OrthoDB" id="8752886at2"/>
<dbReference type="InterPro" id="IPR041290">
    <property type="entry name" value="Tli4_C"/>
</dbReference>
<gene>
    <name evidence="4" type="ORF">EKN56_11960</name>
</gene>
<accession>A0A411WLD6</accession>
<dbReference type="Pfam" id="PF18426">
    <property type="entry name" value="Tli4_C"/>
    <property type="match status" value="1"/>
</dbReference>
<evidence type="ECO:0000256" key="1">
    <source>
        <dbReference type="SAM" id="Phobius"/>
    </source>
</evidence>
<sequence>MIRLWLLKFKALARWQQAALLVGLLIILTIGYIKYFTLYRYLTDKEQSMVNELLQNAQTRCIGVYLIDLPMELKPDGEMLFKFDGLDGSMLESKIQYQAPFEQFIQRRELELKGTKPVDAKDGEYLKRVYLSHDGMTGKVFERMESISMPDVARVLEGYKWDNDITFKIEMKADDGRASRYDEDRKVYAHSFDYNIPQKLDKLINLFKRLHSRNDISIPNKPVLCILYGFIDNPLLADYYQEVNYYHNDINNLKINFRTENYAPEDYSLLEQDSRVIGLHEYGTIYKGKREVNGLPAEEWLVGGRLVEERRSFHGYLFYLRIYEKESSMTKPKFSVTMYYKTDKLPPEKILTEAELITVWKEITSTIRLRESAF</sequence>
<dbReference type="EMBL" id="CP034752">
    <property type="protein sequence ID" value="QBH97049.1"/>
    <property type="molecule type" value="Genomic_DNA"/>
</dbReference>
<proteinExistence type="predicted"/>
<feature type="transmembrane region" description="Helical" evidence="1">
    <location>
        <begin position="20"/>
        <end position="42"/>
    </location>
</feature>
<dbReference type="InterPro" id="IPR040761">
    <property type="entry name" value="Tli4_N"/>
</dbReference>
<organism evidence="4 5">
    <name type="scientific">Limnobaculum zhutongyuii</name>
    <dbReference type="NCBI Taxonomy" id="2498113"/>
    <lineage>
        <taxon>Bacteria</taxon>
        <taxon>Pseudomonadati</taxon>
        <taxon>Pseudomonadota</taxon>
        <taxon>Gammaproteobacteria</taxon>
        <taxon>Enterobacterales</taxon>
        <taxon>Budviciaceae</taxon>
        <taxon>Limnobaculum</taxon>
    </lineage>
</organism>
<evidence type="ECO:0000313" key="5">
    <source>
        <dbReference type="Proteomes" id="UP000293154"/>
    </source>
</evidence>
<dbReference type="Pfam" id="PF18443">
    <property type="entry name" value="Tli4_N"/>
    <property type="match status" value="1"/>
</dbReference>
<evidence type="ECO:0008006" key="6">
    <source>
        <dbReference type="Google" id="ProtNLM"/>
    </source>
</evidence>
<keyword evidence="1" id="KW-0812">Transmembrane</keyword>
<protein>
    <recommendedName>
        <fullName evidence="6">Tle cognate immunity protein 4 C-terminal domain-containing protein</fullName>
    </recommendedName>
</protein>
<dbReference type="RefSeq" id="WP_130591991.1">
    <property type="nucleotide sequence ID" value="NZ_CP034752.1"/>
</dbReference>
<evidence type="ECO:0000259" key="2">
    <source>
        <dbReference type="Pfam" id="PF18426"/>
    </source>
</evidence>
<evidence type="ECO:0000259" key="3">
    <source>
        <dbReference type="Pfam" id="PF18443"/>
    </source>
</evidence>
<name>A0A411WLD6_9GAMM</name>
<reference evidence="4 5" key="1">
    <citation type="submission" date="2019-03" db="EMBL/GenBank/DDBJ databases">
        <title>Pragia sp. nov. isolated from the gut tract of Carduelis flavirostris.</title>
        <authorList>
            <person name="Ge Y."/>
        </authorList>
    </citation>
    <scope>NUCLEOTIDE SEQUENCE [LARGE SCALE GENOMIC DNA]</scope>
    <source>
        <strain evidence="4 5">CF-458</strain>
    </source>
</reference>
<evidence type="ECO:0000313" key="4">
    <source>
        <dbReference type="EMBL" id="QBH97049.1"/>
    </source>
</evidence>
<dbReference type="Proteomes" id="UP000293154">
    <property type="component" value="Chromosome"/>
</dbReference>
<dbReference type="KEGG" id="prag:EKN56_11960"/>
<dbReference type="AlphaFoldDB" id="A0A411WLD6"/>
<keyword evidence="5" id="KW-1185">Reference proteome</keyword>
<keyword evidence="1" id="KW-1133">Transmembrane helix</keyword>
<feature type="domain" description="Tle cognate immunity protein 4 N-terminal" evidence="3">
    <location>
        <begin position="58"/>
        <end position="213"/>
    </location>
</feature>
<keyword evidence="1" id="KW-0472">Membrane</keyword>
<feature type="domain" description="Tle cognate immunity protein 4 C-terminal" evidence="2">
    <location>
        <begin position="218"/>
        <end position="371"/>
    </location>
</feature>